<evidence type="ECO:0000313" key="3">
    <source>
        <dbReference type="Proteomes" id="UP000594464"/>
    </source>
</evidence>
<dbReference type="SUPFAM" id="SSF54523">
    <property type="entry name" value="Pili subunits"/>
    <property type="match status" value="1"/>
</dbReference>
<protein>
    <submittedName>
        <fullName evidence="2">Prepilin-type N-terminal cleavage/methylation domain-containing protein</fullName>
    </submittedName>
</protein>
<reference evidence="3" key="1">
    <citation type="submission" date="2020-02" db="EMBL/GenBank/DDBJ databases">
        <title>Genomic and physiological characterization of two novel Nitrospinaceae genera.</title>
        <authorList>
            <person name="Mueller A.J."/>
            <person name="Jung M.-Y."/>
            <person name="Strachan C.R."/>
            <person name="Herbold C.W."/>
            <person name="Kirkegaard R.H."/>
            <person name="Daims H."/>
        </authorList>
    </citation>
    <scope>NUCLEOTIDE SEQUENCE [LARGE SCALE GENOMIC DNA]</scope>
</reference>
<feature type="transmembrane region" description="Helical" evidence="1">
    <location>
        <begin position="6"/>
        <end position="28"/>
    </location>
</feature>
<gene>
    <name evidence="2" type="ORF">G3M78_00935</name>
</gene>
<sequence>MLGSEKGFTLIELIMVIVILGILAAVAIPRFIDLKSNATGSVASGVTGALKGAVTMLHAQYILNSASTYDIASVLAQVDGTDVSLGTDASGFTADVGSSTTCTWSYTEVTGTAGAGSVGSATGTGCT</sequence>
<dbReference type="InterPro" id="IPR012902">
    <property type="entry name" value="N_methyl_site"/>
</dbReference>
<dbReference type="Proteomes" id="UP000594464">
    <property type="component" value="Chromosome"/>
</dbReference>
<dbReference type="Pfam" id="PF07963">
    <property type="entry name" value="N_methyl"/>
    <property type="match status" value="1"/>
</dbReference>
<dbReference type="EMBL" id="CP048620">
    <property type="protein sequence ID" value="QPJ66725.1"/>
    <property type="molecule type" value="Genomic_DNA"/>
</dbReference>
<keyword evidence="1" id="KW-0812">Transmembrane</keyword>
<keyword evidence="1" id="KW-0472">Membrane</keyword>
<dbReference type="NCBIfam" id="TIGR02532">
    <property type="entry name" value="IV_pilin_GFxxxE"/>
    <property type="match status" value="1"/>
</dbReference>
<dbReference type="KEGG" id="nva:G3M78_00935"/>
<accession>A0A7T0G4Q0</accession>
<dbReference type="PROSITE" id="PS00409">
    <property type="entry name" value="PROKAR_NTER_METHYL"/>
    <property type="match status" value="1"/>
</dbReference>
<keyword evidence="1" id="KW-1133">Transmembrane helix</keyword>
<proteinExistence type="predicted"/>
<dbReference type="Gene3D" id="3.30.700.10">
    <property type="entry name" value="Glycoprotein, Type 4 Pilin"/>
    <property type="match status" value="1"/>
</dbReference>
<evidence type="ECO:0000313" key="2">
    <source>
        <dbReference type="EMBL" id="QPJ66725.1"/>
    </source>
</evidence>
<dbReference type="AlphaFoldDB" id="A0A7T0G4Q0"/>
<name>A0A7T0G4Q0_9BACT</name>
<evidence type="ECO:0000256" key="1">
    <source>
        <dbReference type="SAM" id="Phobius"/>
    </source>
</evidence>
<dbReference type="InterPro" id="IPR045584">
    <property type="entry name" value="Pilin-like"/>
</dbReference>
<organism evidence="2 3">
    <name type="scientific">Candidatus Nitrohelix vancouverensis</name>
    <dbReference type="NCBI Taxonomy" id="2705534"/>
    <lineage>
        <taxon>Bacteria</taxon>
        <taxon>Pseudomonadati</taxon>
        <taxon>Nitrospinota/Tectimicrobiota group</taxon>
        <taxon>Nitrospinota</taxon>
        <taxon>Nitrospinia</taxon>
        <taxon>Nitrospinales</taxon>
        <taxon>Nitrospinaceae</taxon>
        <taxon>Candidatus Nitrohelix</taxon>
    </lineage>
</organism>